<protein>
    <submittedName>
        <fullName evidence="3">Unannotated protein</fullName>
    </submittedName>
</protein>
<dbReference type="PANTHER" id="PTHR45947">
    <property type="entry name" value="SULFOQUINOVOSYL TRANSFERASE SQD2"/>
    <property type="match status" value="1"/>
</dbReference>
<evidence type="ECO:0000259" key="1">
    <source>
        <dbReference type="Pfam" id="PF00534"/>
    </source>
</evidence>
<dbReference type="Pfam" id="PF00534">
    <property type="entry name" value="Glycos_transf_1"/>
    <property type="match status" value="1"/>
</dbReference>
<dbReference type="EMBL" id="CAEZWY010000114">
    <property type="protein sequence ID" value="CAB4676270.1"/>
    <property type="molecule type" value="Genomic_DNA"/>
</dbReference>
<evidence type="ECO:0000313" key="3">
    <source>
        <dbReference type="EMBL" id="CAB4676270.1"/>
    </source>
</evidence>
<organism evidence="3">
    <name type="scientific">freshwater metagenome</name>
    <dbReference type="NCBI Taxonomy" id="449393"/>
    <lineage>
        <taxon>unclassified sequences</taxon>
        <taxon>metagenomes</taxon>
        <taxon>ecological metagenomes</taxon>
    </lineage>
</organism>
<dbReference type="SUPFAM" id="SSF53756">
    <property type="entry name" value="UDP-Glycosyltransferase/glycogen phosphorylase"/>
    <property type="match status" value="1"/>
</dbReference>
<sequence length="400" mass="43513">MMAYSPKSSGLRIGMVSPYGWDTPGGVQAHIRDLAKYYIDQGHYVSVLAPVSREESLADDFVVPAGRPISIPYNGAVARVLFGPVAASRVRQWISQGNFDLLHLHEPAIPSLSLLACWIGEGPMVGTFHAAAPKQKVAFAVSPLLEPVIEKLSARIAVSEIARETLTIHLETDAIVIPNGIDVDFFAKSEPKVEWQNGNTIGFIGRFEEPRKGLQILIDALPIISRFVPDVKVLIAGPGESAEILKSTNSQLRSKLSFLGRISEADKGSFLKSIDLYVAPNTGGESFGIILTEALASETAIVASDIPAFRNLLNGGEYGALFESESATELAKVIIDLLRDEQKRKDLANVGHQSAERFDWTQVAEQIMDVYSMALTGGEKVGLVSENRPWNRIFSRDSGQ</sequence>
<feature type="domain" description="Glycosyltransferase subfamily 4-like N-terminal" evidence="2">
    <location>
        <begin position="24"/>
        <end position="184"/>
    </location>
</feature>
<dbReference type="InterPro" id="IPR050194">
    <property type="entry name" value="Glycosyltransferase_grp1"/>
</dbReference>
<dbReference type="Pfam" id="PF13439">
    <property type="entry name" value="Glyco_transf_4"/>
    <property type="match status" value="1"/>
</dbReference>
<dbReference type="InterPro" id="IPR001296">
    <property type="entry name" value="Glyco_trans_1"/>
</dbReference>
<dbReference type="InterPro" id="IPR028098">
    <property type="entry name" value="Glyco_trans_4-like_N"/>
</dbReference>
<name>A0A6J6MPQ2_9ZZZZ</name>
<dbReference type="Gene3D" id="3.40.50.2000">
    <property type="entry name" value="Glycogen Phosphorylase B"/>
    <property type="match status" value="2"/>
</dbReference>
<evidence type="ECO:0000259" key="2">
    <source>
        <dbReference type="Pfam" id="PF13439"/>
    </source>
</evidence>
<accession>A0A6J6MPQ2</accession>
<gene>
    <name evidence="3" type="ORF">UFOPK2312_00876</name>
</gene>
<feature type="domain" description="Glycosyl transferase family 1" evidence="1">
    <location>
        <begin position="195"/>
        <end position="350"/>
    </location>
</feature>
<dbReference type="GO" id="GO:0016758">
    <property type="term" value="F:hexosyltransferase activity"/>
    <property type="evidence" value="ECO:0007669"/>
    <property type="project" value="TreeGrafter"/>
</dbReference>
<dbReference type="AlphaFoldDB" id="A0A6J6MPQ2"/>
<dbReference type="PANTHER" id="PTHR45947:SF3">
    <property type="entry name" value="SULFOQUINOVOSYL TRANSFERASE SQD2"/>
    <property type="match status" value="1"/>
</dbReference>
<proteinExistence type="predicted"/>
<reference evidence="3" key="1">
    <citation type="submission" date="2020-05" db="EMBL/GenBank/DDBJ databases">
        <authorList>
            <person name="Chiriac C."/>
            <person name="Salcher M."/>
            <person name="Ghai R."/>
            <person name="Kavagutti S V."/>
        </authorList>
    </citation>
    <scope>NUCLEOTIDE SEQUENCE</scope>
</reference>
<dbReference type="CDD" id="cd03801">
    <property type="entry name" value="GT4_PimA-like"/>
    <property type="match status" value="1"/>
</dbReference>